<proteinExistence type="predicted"/>
<keyword evidence="2" id="KW-1185">Reference proteome</keyword>
<organism evidence="1 2">
    <name type="scientific">Boletus reticuloceps</name>
    <dbReference type="NCBI Taxonomy" id="495285"/>
    <lineage>
        <taxon>Eukaryota</taxon>
        <taxon>Fungi</taxon>
        <taxon>Dikarya</taxon>
        <taxon>Basidiomycota</taxon>
        <taxon>Agaricomycotina</taxon>
        <taxon>Agaricomycetes</taxon>
        <taxon>Agaricomycetidae</taxon>
        <taxon>Boletales</taxon>
        <taxon>Boletineae</taxon>
        <taxon>Boletaceae</taxon>
        <taxon>Boletoideae</taxon>
        <taxon>Boletus</taxon>
    </lineage>
</organism>
<protein>
    <submittedName>
        <fullName evidence="1">Uncharacterized protein</fullName>
    </submittedName>
</protein>
<comment type="caution">
    <text evidence="1">The sequence shown here is derived from an EMBL/GenBank/DDBJ whole genome shotgun (WGS) entry which is preliminary data.</text>
</comment>
<accession>A0A8I2YDS7</accession>
<dbReference type="EMBL" id="JAGFBS010000059">
    <property type="protein sequence ID" value="KAG6369958.1"/>
    <property type="molecule type" value="Genomic_DNA"/>
</dbReference>
<sequence length="176" mass="19658">MLLGLFQNKFGTDGKGKKIIIFPKVYPYMWKEAIETPGSFETKGVFCHPCIIATFAYFMGTISLVPKEVQDRQGHSPIGALALCTAAVERALRFYQTGKLVIPPKRSARKFSKCLWGFATGEIVRATSKLSPKQWGKLKELTMECTEEVLGQSKELMCERAGVRTGRALCIERDSD</sequence>
<gene>
    <name evidence="1" type="ORF">JVT61DRAFT_12589</name>
</gene>
<dbReference type="AlphaFoldDB" id="A0A8I2YDS7"/>
<reference evidence="1" key="1">
    <citation type="submission" date="2021-03" db="EMBL/GenBank/DDBJ databases">
        <title>Evolutionary innovations through gain and loss of genes in the ectomycorrhizal Boletales.</title>
        <authorList>
            <person name="Wu G."/>
            <person name="Miyauchi S."/>
            <person name="Morin E."/>
            <person name="Yang Z.-L."/>
            <person name="Xu J."/>
            <person name="Martin F.M."/>
        </authorList>
    </citation>
    <scope>NUCLEOTIDE SEQUENCE</scope>
    <source>
        <strain evidence="1">BR01</strain>
    </source>
</reference>
<dbReference type="OrthoDB" id="2682674at2759"/>
<dbReference type="Proteomes" id="UP000683000">
    <property type="component" value="Unassembled WGS sequence"/>
</dbReference>
<evidence type="ECO:0000313" key="1">
    <source>
        <dbReference type="EMBL" id="KAG6369958.1"/>
    </source>
</evidence>
<evidence type="ECO:0000313" key="2">
    <source>
        <dbReference type="Proteomes" id="UP000683000"/>
    </source>
</evidence>
<name>A0A8I2YDS7_9AGAM</name>